<accession>A0A3N4EJU8</accession>
<protein>
    <submittedName>
        <fullName evidence="3">DUF2986 domain-containing protein</fullName>
    </submittedName>
</protein>
<proteinExistence type="predicted"/>
<dbReference type="AlphaFoldDB" id="A0A3N4EJU8"/>
<keyword evidence="4" id="KW-1185">Reference proteome</keyword>
<evidence type="ECO:0000313" key="5">
    <source>
        <dbReference type="Proteomes" id="UP000278855"/>
    </source>
</evidence>
<reference evidence="2 4" key="1">
    <citation type="submission" date="2018-11" db="EMBL/GenBank/DDBJ databases">
        <title>Shewanella sp. M2.</title>
        <authorList>
            <person name="Hwang Y.J."/>
            <person name="Hwang C.Y."/>
        </authorList>
    </citation>
    <scope>NUCLEOTIDE SEQUENCE [LARGE SCALE GENOMIC DNA]</scope>
    <source>
        <strain evidence="2 4">M2</strain>
    </source>
</reference>
<dbReference type="Pfam" id="PF11661">
    <property type="entry name" value="DUF2986"/>
    <property type="match status" value="1"/>
</dbReference>
<dbReference type="OrthoDB" id="6272663at2"/>
<organism evidence="3 5">
    <name type="scientific">Shewanella psychromarinicola</name>
    <dbReference type="NCBI Taxonomy" id="2487742"/>
    <lineage>
        <taxon>Bacteria</taxon>
        <taxon>Pseudomonadati</taxon>
        <taxon>Pseudomonadota</taxon>
        <taxon>Gammaproteobacteria</taxon>
        <taxon>Alteromonadales</taxon>
        <taxon>Shewanellaceae</taxon>
        <taxon>Shewanella</taxon>
    </lineage>
</organism>
<dbReference type="Proteomes" id="UP000273778">
    <property type="component" value="Chromosome"/>
</dbReference>
<evidence type="ECO:0000313" key="4">
    <source>
        <dbReference type="Proteomes" id="UP000273778"/>
    </source>
</evidence>
<reference evidence="5" key="2">
    <citation type="submission" date="2018-11" db="EMBL/GenBank/DDBJ databases">
        <title>Shewanella sp. R106.</title>
        <authorList>
            <person name="Hwang Y.J."/>
            <person name="Hwang C.Y."/>
        </authorList>
    </citation>
    <scope>NUCLEOTIDE SEQUENCE [LARGE SCALE GENOMIC DNA]</scope>
    <source>
        <strain evidence="5">R106</strain>
    </source>
</reference>
<evidence type="ECO:0000313" key="3">
    <source>
        <dbReference type="EMBL" id="RPA34510.1"/>
    </source>
</evidence>
<gene>
    <name evidence="3" type="ORF">EGC77_02175</name>
    <name evidence="2" type="ORF">EGC80_18525</name>
</gene>
<evidence type="ECO:0000256" key="1">
    <source>
        <dbReference type="SAM" id="MobiDB-lite"/>
    </source>
</evidence>
<dbReference type="EMBL" id="RKKB01000001">
    <property type="protein sequence ID" value="RPA34510.1"/>
    <property type="molecule type" value="Genomic_DNA"/>
</dbReference>
<reference evidence="3" key="3">
    <citation type="submission" date="2018-11" db="EMBL/GenBank/DDBJ databases">
        <authorList>
            <person name="Hwang Y.J."/>
            <person name="Hwang C.Y."/>
        </authorList>
    </citation>
    <scope>NUCLEOTIDE SEQUENCE</scope>
    <source>
        <strain evidence="3">R106</strain>
    </source>
</reference>
<dbReference type="KEGG" id="spsr:EGC80_18525"/>
<dbReference type="InterPro" id="IPR021677">
    <property type="entry name" value="DUF2986"/>
</dbReference>
<dbReference type="EMBL" id="CP034073">
    <property type="protein sequence ID" value="AZG36659.1"/>
    <property type="molecule type" value="Genomic_DNA"/>
</dbReference>
<dbReference type="RefSeq" id="WP_101032009.1">
    <property type="nucleotide sequence ID" value="NZ_CP034073.1"/>
</dbReference>
<sequence length="66" mass="7376">MNRKQEMIKKLAKRAKARQNKVVPSNPSSKAVERYISKAEREKIAVTEAAEQAAATETSNTETDKD</sequence>
<name>A0A3N4EJU8_9GAMM</name>
<dbReference type="Proteomes" id="UP000278855">
    <property type="component" value="Unassembled WGS sequence"/>
</dbReference>
<evidence type="ECO:0000313" key="2">
    <source>
        <dbReference type="EMBL" id="AZG36659.1"/>
    </source>
</evidence>
<feature type="region of interest" description="Disordered" evidence="1">
    <location>
        <begin position="47"/>
        <end position="66"/>
    </location>
</feature>